<evidence type="ECO:0000256" key="1">
    <source>
        <dbReference type="RuleBase" id="RU367021"/>
    </source>
</evidence>
<keyword evidence="2" id="KW-0472">Membrane</keyword>
<dbReference type="PANTHER" id="PTHR43017:SF1">
    <property type="entry name" value="ACETYLTRANSFERASE YJL218W-RELATED"/>
    <property type="match status" value="1"/>
</dbReference>
<dbReference type="EC" id="2.3.1.-" evidence="1"/>
<dbReference type="PANTHER" id="PTHR43017">
    <property type="entry name" value="GALACTOSIDE O-ACETYLTRANSFERASE"/>
    <property type="match status" value="1"/>
</dbReference>
<dbReference type="Proteomes" id="UP000625316">
    <property type="component" value="Unassembled WGS sequence"/>
</dbReference>
<protein>
    <recommendedName>
        <fullName evidence="1">Acetyltransferase</fullName>
        <ecNumber evidence="1">2.3.1.-</ecNumber>
    </recommendedName>
</protein>
<organism evidence="3 4">
    <name type="scientific">Romeriopsis navalis LEGE 11480</name>
    <dbReference type="NCBI Taxonomy" id="2777977"/>
    <lineage>
        <taxon>Bacteria</taxon>
        <taxon>Bacillati</taxon>
        <taxon>Cyanobacteriota</taxon>
        <taxon>Cyanophyceae</taxon>
        <taxon>Leptolyngbyales</taxon>
        <taxon>Leptolyngbyaceae</taxon>
        <taxon>Romeriopsis</taxon>
        <taxon>Romeriopsis navalis</taxon>
    </lineage>
</organism>
<gene>
    <name evidence="3" type="ORF">IQ266_08145</name>
</gene>
<keyword evidence="1" id="KW-0012">Acyltransferase</keyword>
<evidence type="ECO:0000256" key="2">
    <source>
        <dbReference type="SAM" id="Phobius"/>
    </source>
</evidence>
<comment type="similarity">
    <text evidence="1">Belongs to the transferase hexapeptide repeat family.</text>
</comment>
<evidence type="ECO:0000313" key="3">
    <source>
        <dbReference type="EMBL" id="MBE9029699.1"/>
    </source>
</evidence>
<sequence length="212" mass="23242">MTPLSLILSLFPSIVLLVTISATISLVLANALLQAIASLSLLLFALYGLPLLTYRLHQILYPIQPGITYLTGQAYSPWWGSHQIQVIYIILPVLERILQAIPGIFSLWLRLWGAEVGSNVYWTPQIEIADRGLVHIGNNVVFGYQVRLFSHVVKPRKDNLMLYVKPISIGDNAFIGAGCNLGPGATVATDTMLPTKTDLFPNQTVTADATTD</sequence>
<feature type="transmembrane region" description="Helical" evidence="2">
    <location>
        <begin position="31"/>
        <end position="52"/>
    </location>
</feature>
<proteinExistence type="inferred from homology"/>
<keyword evidence="2" id="KW-1133">Transmembrane helix</keyword>
<keyword evidence="4" id="KW-1185">Reference proteome</keyword>
<name>A0A928VPE8_9CYAN</name>
<comment type="caution">
    <text evidence="3">The sequence shown here is derived from an EMBL/GenBank/DDBJ whole genome shotgun (WGS) entry which is preliminary data.</text>
</comment>
<evidence type="ECO:0000313" key="4">
    <source>
        <dbReference type="Proteomes" id="UP000625316"/>
    </source>
</evidence>
<dbReference type="RefSeq" id="WP_264324516.1">
    <property type="nucleotide sequence ID" value="NZ_JADEXQ010000020.1"/>
</dbReference>
<dbReference type="Gene3D" id="2.160.10.10">
    <property type="entry name" value="Hexapeptide repeat proteins"/>
    <property type="match status" value="1"/>
</dbReference>
<dbReference type="GO" id="GO:0031470">
    <property type="term" value="C:carboxysome"/>
    <property type="evidence" value="ECO:0007669"/>
    <property type="project" value="UniProtKB-ARBA"/>
</dbReference>
<dbReference type="InterPro" id="IPR011004">
    <property type="entry name" value="Trimer_LpxA-like_sf"/>
</dbReference>
<dbReference type="GO" id="GO:0043886">
    <property type="term" value="F:structural constituent of carboxysome shell"/>
    <property type="evidence" value="ECO:0007669"/>
    <property type="project" value="UniProtKB-ARBA"/>
</dbReference>
<dbReference type="EMBL" id="JADEXQ010000020">
    <property type="protein sequence ID" value="MBE9029699.1"/>
    <property type="molecule type" value="Genomic_DNA"/>
</dbReference>
<dbReference type="AlphaFoldDB" id="A0A928VPE8"/>
<dbReference type="InterPro" id="IPR039369">
    <property type="entry name" value="LacA-like"/>
</dbReference>
<keyword evidence="2" id="KW-0812">Transmembrane</keyword>
<dbReference type="SUPFAM" id="SSF51161">
    <property type="entry name" value="Trimeric LpxA-like enzymes"/>
    <property type="match status" value="1"/>
</dbReference>
<accession>A0A928VPE8</accession>
<dbReference type="GO" id="GO:0008870">
    <property type="term" value="F:galactoside O-acetyltransferase activity"/>
    <property type="evidence" value="ECO:0007669"/>
    <property type="project" value="TreeGrafter"/>
</dbReference>
<reference evidence="3" key="1">
    <citation type="submission" date="2020-10" db="EMBL/GenBank/DDBJ databases">
        <authorList>
            <person name="Castelo-Branco R."/>
            <person name="Eusebio N."/>
            <person name="Adriana R."/>
            <person name="Vieira A."/>
            <person name="Brugerolle De Fraissinette N."/>
            <person name="Rezende De Castro R."/>
            <person name="Schneider M.P."/>
            <person name="Vasconcelos V."/>
            <person name="Leao P.N."/>
        </authorList>
    </citation>
    <scope>NUCLEOTIDE SEQUENCE</scope>
    <source>
        <strain evidence="3">LEGE 11480</strain>
    </source>
</reference>
<keyword evidence="1 3" id="KW-0808">Transferase</keyword>